<sequence length="317" mass="35970">MHWISDQDISRDLLLVLHTDSKLTLWNAQTCTPLWKKTYSSNLTSVSLDPFSSQNLICEFAFSNLHHTSACYAYFRYQQYRNLYVTVNIKPIFLYFLKVYCCRQADALVCLHQNGTVNKATPSAPVDLNYRLMCESKSLRRGRNFHVVAMAVDPSTELTITVSQPTFSQFNSIYTFSPSFSLNIHRACLLASHKYVCELESAASVAAAAAAEGDSESLSTAKMNYTSSVKLLAASLISSNRLYEGVEMLCMLGMHSEACRYLEAYNEWGTAVWLAKVRVCVRPFFFHSSVLSHKHLLCKHPPFKSFLLVYAEQRRVQ</sequence>
<protein>
    <submittedName>
        <fullName evidence="1">Uncharacterized protein</fullName>
    </submittedName>
</protein>
<evidence type="ECO:0000313" key="2">
    <source>
        <dbReference type="Proteomes" id="UP000267029"/>
    </source>
</evidence>
<dbReference type="AlphaFoldDB" id="A0A158QTU2"/>
<organism evidence="1 2">
    <name type="scientific">Mesocestoides corti</name>
    <name type="common">Flatworm</name>
    <dbReference type="NCBI Taxonomy" id="53468"/>
    <lineage>
        <taxon>Eukaryota</taxon>
        <taxon>Metazoa</taxon>
        <taxon>Spiralia</taxon>
        <taxon>Lophotrochozoa</taxon>
        <taxon>Platyhelminthes</taxon>
        <taxon>Cestoda</taxon>
        <taxon>Eucestoda</taxon>
        <taxon>Cyclophyllidea</taxon>
        <taxon>Mesocestoididae</taxon>
        <taxon>Mesocestoides</taxon>
    </lineage>
</organism>
<dbReference type="InterPro" id="IPR039694">
    <property type="entry name" value="WDR11"/>
</dbReference>
<dbReference type="GO" id="GO:0005737">
    <property type="term" value="C:cytoplasm"/>
    <property type="evidence" value="ECO:0007669"/>
    <property type="project" value="TreeGrafter"/>
</dbReference>
<gene>
    <name evidence="1" type="ORF">MCOS_LOCUS5308</name>
</gene>
<dbReference type="PANTHER" id="PTHR14593:SF5">
    <property type="entry name" value="WD REPEAT-CONTAINING PROTEIN 11"/>
    <property type="match status" value="1"/>
</dbReference>
<accession>A0A158QTU2</accession>
<reference evidence="1 2" key="1">
    <citation type="submission" date="2018-10" db="EMBL/GenBank/DDBJ databases">
        <authorList>
            <consortium name="Pathogen Informatics"/>
        </authorList>
    </citation>
    <scope>NUCLEOTIDE SEQUENCE [LARGE SCALE GENOMIC DNA]</scope>
</reference>
<proteinExistence type="predicted"/>
<keyword evidence="2" id="KW-1185">Reference proteome</keyword>
<evidence type="ECO:0000313" key="1">
    <source>
        <dbReference type="EMBL" id="VDD79305.1"/>
    </source>
</evidence>
<dbReference type="EMBL" id="UXSR01005189">
    <property type="protein sequence ID" value="VDD79305.1"/>
    <property type="molecule type" value="Genomic_DNA"/>
</dbReference>
<dbReference type="Proteomes" id="UP000267029">
    <property type="component" value="Unassembled WGS sequence"/>
</dbReference>
<dbReference type="STRING" id="53468.A0A158QTU2"/>
<name>A0A158QTU2_MESCO</name>
<dbReference type="OrthoDB" id="1291858at2759"/>
<dbReference type="PANTHER" id="PTHR14593">
    <property type="entry name" value="WD REPEAT-CONTAINING PROTEIN 11"/>
    <property type="match status" value="1"/>
</dbReference>